<feature type="domain" description="PEP-utilising enzyme mobile" evidence="1">
    <location>
        <begin position="805"/>
        <end position="875"/>
    </location>
</feature>
<keyword evidence="3" id="KW-0670">Pyruvate</keyword>
<dbReference type="AlphaFoldDB" id="A0A3L7J9Y1"/>
<dbReference type="Gene3D" id="3.30.1490.20">
    <property type="entry name" value="ATP-grasp fold, A domain"/>
    <property type="match status" value="1"/>
</dbReference>
<evidence type="ECO:0000313" key="4">
    <source>
        <dbReference type="Proteomes" id="UP000281094"/>
    </source>
</evidence>
<dbReference type="GO" id="GO:0016301">
    <property type="term" value="F:kinase activity"/>
    <property type="evidence" value="ECO:0007669"/>
    <property type="project" value="InterPro"/>
</dbReference>
<comment type="caution">
    <text evidence="3">The sequence shown here is derived from an EMBL/GenBank/DDBJ whole genome shotgun (WGS) entry which is preliminary data.</text>
</comment>
<dbReference type="EMBL" id="RCWN01000002">
    <property type="protein sequence ID" value="RLQ85312.1"/>
    <property type="molecule type" value="Genomic_DNA"/>
</dbReference>
<dbReference type="Gene3D" id="3.50.30.10">
    <property type="entry name" value="Phosphohistidine domain"/>
    <property type="match status" value="1"/>
</dbReference>
<evidence type="ECO:0000259" key="2">
    <source>
        <dbReference type="Pfam" id="PF01326"/>
    </source>
</evidence>
<dbReference type="InterPro" id="IPR036637">
    <property type="entry name" value="Phosphohistidine_dom_sf"/>
</dbReference>
<dbReference type="SUPFAM" id="SSF56059">
    <property type="entry name" value="Glutathione synthetase ATP-binding domain-like"/>
    <property type="match status" value="1"/>
</dbReference>
<dbReference type="SUPFAM" id="SSF52009">
    <property type="entry name" value="Phosphohistidine domain"/>
    <property type="match status" value="1"/>
</dbReference>
<dbReference type="InterPro" id="IPR002192">
    <property type="entry name" value="PPDK_AMP/ATP-bd"/>
</dbReference>
<organism evidence="3 4">
    <name type="scientific">Notoacmeibacter ruber</name>
    <dbReference type="NCBI Taxonomy" id="2670375"/>
    <lineage>
        <taxon>Bacteria</taxon>
        <taxon>Pseudomonadati</taxon>
        <taxon>Pseudomonadota</taxon>
        <taxon>Alphaproteobacteria</taxon>
        <taxon>Hyphomicrobiales</taxon>
        <taxon>Notoacmeibacteraceae</taxon>
        <taxon>Notoacmeibacter</taxon>
    </lineage>
</organism>
<dbReference type="PANTHER" id="PTHR43615">
    <property type="entry name" value="PHOSPHOENOLPYRUVATE SYNTHASE-RELATED"/>
    <property type="match status" value="1"/>
</dbReference>
<sequence>MFVTKLDGNAQGGREILGGKAMSLNQMVAEGMPVPEAFCITTEAFAHFLEKNGLDKPGLDNLANAIAGGVMPADLEQQLRAICDELGDAPVAVRSSAAAEDSDQSSYAGQFLTRLNLRGTEAIIAAVRECWASLFANHALSYATQREESCAKPAIAVAVQRMVDADVAGVLFTIDPMGENDECMRIEAAWGVGEGLVSSQVSTDSFIVRRDDLSLASKVIRGKAMSTLCQPDGGIALVETDEDKIDAPTLTAAQVHELAEMAKRLSASESYQGQELDIEWAMHRGEMWILQARPITTARAETVKVYADTEETDPVRRDNALFSRMDTGEIVTGLMSPLGLSFCRFYQNEIHGPAVKTMGLRKMMAPHTFMGYVRGHVYLNISASAHMLTQCPPTRDPLKFTTRYATDEVDLDTYRNPYGTPPKGIDYGLSATYWTGRQVYNLTTAERTAKKMEQQRRRRTEHALGLDLSSMTREELNSELERIDTAFRDACAAYMPFFLQSFALYDALAEKCETLFEGKGNGLQNRIKASLNNLRTIEVTRGILNLAETVRQKPALARIIKATPTHEIVETLQQSEDGRAFLDTDFAAFLKEFGARGRQEFELTIPRWADDPRYIFDVIRLYLVNEVELEKKMADSEAERGSETERLLASLPSKERFGLKFIIRSYAKMADLRERVRPAFIAETWFYRRIIMEMLERLERRGVLKVSDFPYIDFNRFRDYMAGRMDEQEAFSRELIFKNRRENLINLRSEEPPMSLIGGYVPKPASAVPAMDNDGQVQGLGASPGIVVGPARVITDLPKQAMKFRKGEILVARFTDASWTPLFTLAAGVVTDIGSALSHSSIVAREFGIPAVVNTRIATARIRTGDIVTIDGDSGTVSFESCQGTEAPAAMPEEAEPAAATA</sequence>
<feature type="domain" description="Pyruvate phosphate dikinase AMP/ATP-binding" evidence="2">
    <location>
        <begin position="15"/>
        <end position="311"/>
    </location>
</feature>
<reference evidence="3 4" key="1">
    <citation type="submission" date="2018-10" db="EMBL/GenBank/DDBJ databases">
        <title>Notoacmeibacter sp. M2BS9Y-3-1, whole genome shotgun sequence.</title>
        <authorList>
            <person name="Tuo L."/>
        </authorList>
    </citation>
    <scope>NUCLEOTIDE SEQUENCE [LARGE SCALE GENOMIC DNA]</scope>
    <source>
        <strain evidence="3 4">M2BS9Y-3-1</strain>
    </source>
</reference>
<gene>
    <name evidence="3" type="ORF">D8780_15265</name>
</gene>
<dbReference type="Pfam" id="PF01326">
    <property type="entry name" value="PPDK_N"/>
    <property type="match status" value="1"/>
</dbReference>
<evidence type="ECO:0000313" key="3">
    <source>
        <dbReference type="EMBL" id="RLQ85312.1"/>
    </source>
</evidence>
<dbReference type="Proteomes" id="UP000281094">
    <property type="component" value="Unassembled WGS sequence"/>
</dbReference>
<accession>A0A3L7J9Y1</accession>
<dbReference type="PANTHER" id="PTHR43615:SF1">
    <property type="entry name" value="PPDK_N DOMAIN-CONTAINING PROTEIN"/>
    <property type="match status" value="1"/>
</dbReference>
<dbReference type="Pfam" id="PF00391">
    <property type="entry name" value="PEP-utilizers"/>
    <property type="match status" value="1"/>
</dbReference>
<protein>
    <submittedName>
        <fullName evidence="3">Phosphoenolpyruvate synthase</fullName>
    </submittedName>
</protein>
<dbReference type="GO" id="GO:0005524">
    <property type="term" value="F:ATP binding"/>
    <property type="evidence" value="ECO:0007669"/>
    <property type="project" value="InterPro"/>
</dbReference>
<name>A0A3L7J9Y1_9HYPH</name>
<dbReference type="InterPro" id="IPR008279">
    <property type="entry name" value="PEP-util_enz_mobile_dom"/>
</dbReference>
<keyword evidence="4" id="KW-1185">Reference proteome</keyword>
<dbReference type="InterPro" id="IPR051549">
    <property type="entry name" value="PEP_Utilizing_Enz"/>
</dbReference>
<dbReference type="Gene3D" id="3.30.470.20">
    <property type="entry name" value="ATP-grasp fold, B domain"/>
    <property type="match status" value="1"/>
</dbReference>
<dbReference type="RefSeq" id="WP_121646729.1">
    <property type="nucleotide sequence ID" value="NZ_RCWN01000002.1"/>
</dbReference>
<evidence type="ECO:0000259" key="1">
    <source>
        <dbReference type="Pfam" id="PF00391"/>
    </source>
</evidence>
<dbReference type="InterPro" id="IPR013815">
    <property type="entry name" value="ATP_grasp_subdomain_1"/>
</dbReference>
<proteinExistence type="predicted"/>